<keyword evidence="2" id="KW-1185">Reference proteome</keyword>
<organism evidence="1 2">
    <name type="scientific">Mucisphaera calidilacus</name>
    <dbReference type="NCBI Taxonomy" id="2527982"/>
    <lineage>
        <taxon>Bacteria</taxon>
        <taxon>Pseudomonadati</taxon>
        <taxon>Planctomycetota</taxon>
        <taxon>Phycisphaerae</taxon>
        <taxon>Phycisphaerales</taxon>
        <taxon>Phycisphaeraceae</taxon>
        <taxon>Mucisphaera</taxon>
    </lineage>
</organism>
<sequence>MSSAPAETWWHEAQRDAMLLDVLAALKVNGPLDNEQLARACVPLDELVGSIPGQERRRRAASMIEAAIAYLEEDGDLTNLEAPTRLWRQSVERARVLLRWREIPPVVGRLAILYADTLIRYAFRHGWVTRFDIPSGPLWRITDAGLIQLEELEARLDVSHPA</sequence>
<name>A0A518BXB1_9BACT</name>
<protein>
    <submittedName>
        <fullName evidence="1">Uncharacterized protein</fullName>
    </submittedName>
</protein>
<dbReference type="EMBL" id="CP036280">
    <property type="protein sequence ID" value="QDU71619.1"/>
    <property type="molecule type" value="Genomic_DNA"/>
</dbReference>
<evidence type="ECO:0000313" key="2">
    <source>
        <dbReference type="Proteomes" id="UP000320386"/>
    </source>
</evidence>
<dbReference type="AlphaFoldDB" id="A0A518BXB1"/>
<dbReference type="KEGG" id="mcad:Pan265_14710"/>
<dbReference type="RefSeq" id="WP_145445756.1">
    <property type="nucleotide sequence ID" value="NZ_CP036280.1"/>
</dbReference>
<evidence type="ECO:0000313" key="1">
    <source>
        <dbReference type="EMBL" id="QDU71619.1"/>
    </source>
</evidence>
<gene>
    <name evidence="1" type="ORF">Pan265_14710</name>
</gene>
<dbReference type="Proteomes" id="UP000320386">
    <property type="component" value="Chromosome"/>
</dbReference>
<reference evidence="1 2" key="1">
    <citation type="submission" date="2019-02" db="EMBL/GenBank/DDBJ databases">
        <title>Deep-cultivation of Planctomycetes and their phenomic and genomic characterization uncovers novel biology.</title>
        <authorList>
            <person name="Wiegand S."/>
            <person name="Jogler M."/>
            <person name="Boedeker C."/>
            <person name="Pinto D."/>
            <person name="Vollmers J."/>
            <person name="Rivas-Marin E."/>
            <person name="Kohn T."/>
            <person name="Peeters S.H."/>
            <person name="Heuer A."/>
            <person name="Rast P."/>
            <person name="Oberbeckmann S."/>
            <person name="Bunk B."/>
            <person name="Jeske O."/>
            <person name="Meyerdierks A."/>
            <person name="Storesund J.E."/>
            <person name="Kallscheuer N."/>
            <person name="Luecker S."/>
            <person name="Lage O.M."/>
            <person name="Pohl T."/>
            <person name="Merkel B.J."/>
            <person name="Hornburger P."/>
            <person name="Mueller R.-W."/>
            <person name="Bruemmer F."/>
            <person name="Labrenz M."/>
            <person name="Spormann A.M."/>
            <person name="Op den Camp H."/>
            <person name="Overmann J."/>
            <person name="Amann R."/>
            <person name="Jetten M.S.M."/>
            <person name="Mascher T."/>
            <person name="Medema M.H."/>
            <person name="Devos D.P."/>
            <person name="Kaster A.-K."/>
            <person name="Ovreas L."/>
            <person name="Rohde M."/>
            <person name="Galperin M.Y."/>
            <person name="Jogler C."/>
        </authorList>
    </citation>
    <scope>NUCLEOTIDE SEQUENCE [LARGE SCALE GENOMIC DNA]</scope>
    <source>
        <strain evidence="1 2">Pan265</strain>
    </source>
</reference>
<proteinExistence type="predicted"/>
<accession>A0A518BXB1</accession>